<gene>
    <name evidence="2" type="ORF">KQI88_07190</name>
</gene>
<dbReference type="EMBL" id="JAHLQK010000002">
    <property type="protein sequence ID" value="MBU5676197.1"/>
    <property type="molecule type" value="Genomic_DNA"/>
</dbReference>
<keyword evidence="1" id="KW-0732">Signal</keyword>
<proteinExistence type="predicted"/>
<feature type="chain" id="PRO_5046151405" evidence="1">
    <location>
        <begin position="24"/>
        <end position="385"/>
    </location>
</feature>
<feature type="signal peptide" evidence="1">
    <location>
        <begin position="1"/>
        <end position="23"/>
    </location>
</feature>
<comment type="caution">
    <text evidence="2">The sequence shown here is derived from an EMBL/GenBank/DDBJ whole genome shotgun (WGS) entry which is preliminary data.</text>
</comment>
<dbReference type="PROSITE" id="PS51257">
    <property type="entry name" value="PROKAR_LIPOPROTEIN"/>
    <property type="match status" value="1"/>
</dbReference>
<keyword evidence="3" id="KW-1185">Reference proteome</keyword>
<accession>A0ABS6G130</accession>
<name>A0ABS6G130_9FIRM</name>
<organism evidence="2 3">
    <name type="scientific">Alkaliphilus flagellatus</name>
    <dbReference type="NCBI Taxonomy" id="2841507"/>
    <lineage>
        <taxon>Bacteria</taxon>
        <taxon>Bacillati</taxon>
        <taxon>Bacillota</taxon>
        <taxon>Clostridia</taxon>
        <taxon>Peptostreptococcales</taxon>
        <taxon>Natronincolaceae</taxon>
        <taxon>Alkaliphilus</taxon>
    </lineage>
</organism>
<evidence type="ECO:0000256" key="1">
    <source>
        <dbReference type="SAM" id="SignalP"/>
    </source>
</evidence>
<dbReference type="RefSeq" id="WP_216415726.1">
    <property type="nucleotide sequence ID" value="NZ_JAHLQK010000002.1"/>
</dbReference>
<dbReference type="PANTHER" id="PTHR30024:SF42">
    <property type="entry name" value="ALIPHATIC SULFONATES-BINDING PROTEIN-RELATED"/>
    <property type="match status" value="1"/>
</dbReference>
<protein>
    <submittedName>
        <fullName evidence="2">ABC transporter substrate-binding protein</fullName>
    </submittedName>
</protein>
<reference evidence="2 3" key="1">
    <citation type="submission" date="2021-06" db="EMBL/GenBank/DDBJ databases">
        <authorList>
            <person name="Sun Q."/>
            <person name="Li D."/>
        </authorList>
    </citation>
    <scope>NUCLEOTIDE SEQUENCE [LARGE SCALE GENOMIC DNA]</scope>
    <source>
        <strain evidence="2 3">MSJ-5</strain>
    </source>
</reference>
<evidence type="ECO:0000313" key="2">
    <source>
        <dbReference type="EMBL" id="MBU5676197.1"/>
    </source>
</evidence>
<evidence type="ECO:0000313" key="3">
    <source>
        <dbReference type="Proteomes" id="UP000779508"/>
    </source>
</evidence>
<dbReference type="Pfam" id="PF13379">
    <property type="entry name" value="NMT1_2"/>
    <property type="match status" value="1"/>
</dbReference>
<dbReference type="Proteomes" id="UP000779508">
    <property type="component" value="Unassembled WGS sequence"/>
</dbReference>
<sequence>MNKKLFIMLSSVLICILTITACSGNTATLNADNGKKETIDTKDLANLKVGYIYTNHQTPLMIAASKGEELKDKGIYLKEVVTKQKYILMQDNTPISNIELVVNKSGSETMTMMAQGHLDLSLASNTAFITSRDQGNTVKMLCPVHTEGIGLVVDKDSTIGNWDDFSEFAKTSKEPVKVGFHSPTSAPLILFEAALTEAGISYTKNHEDLKADIMLVDLKGTSNLIPAMTSKQVEAWVGPSPYPELASTENVGKIALDMKHLPPEGKWHDFPCCVLGSSEKVLETYPKEVEKFVDLLTVAANYANDNPDQAAAITAEFTGVSLEAAKMSTIKYTTNPSKTWMSNMGITYDTLKNTNNLSGKLKDKNFEDSNAELFDLSFINKILKQ</sequence>
<dbReference type="PANTHER" id="PTHR30024">
    <property type="entry name" value="ALIPHATIC SULFONATES-BINDING PROTEIN-RELATED"/>
    <property type="match status" value="1"/>
</dbReference>